<name>A0A974BHM1_SEDHY</name>
<proteinExistence type="predicted"/>
<protein>
    <submittedName>
        <fullName evidence="1">Uncharacterized protein</fullName>
    </submittedName>
</protein>
<accession>A0A974BHM1</accession>
<evidence type="ECO:0000313" key="1">
    <source>
        <dbReference type="EMBL" id="NYB72845.1"/>
    </source>
</evidence>
<dbReference type="EMBL" id="JACBNQ010000001">
    <property type="protein sequence ID" value="NYB72845.1"/>
    <property type="molecule type" value="Genomic_DNA"/>
</dbReference>
<dbReference type="RefSeq" id="WP_179236518.1">
    <property type="nucleotide sequence ID" value="NZ_JACBNQ010000001.1"/>
</dbReference>
<sequence>MTNVNKENIYRNLLDAGCSRDFADDFIHLEDKQKKMKLLSCHRCSLLDKIHEYQKQLDCLDYLIYSTKNK</sequence>
<organism evidence="1 2">
    <name type="scientific">Sedimentibacter hydroxybenzoicus DSM 7310</name>
    <dbReference type="NCBI Taxonomy" id="1123245"/>
    <lineage>
        <taxon>Bacteria</taxon>
        <taxon>Bacillati</taxon>
        <taxon>Bacillota</taxon>
        <taxon>Tissierellia</taxon>
        <taxon>Sedimentibacter</taxon>
    </lineage>
</organism>
<gene>
    <name evidence="1" type="ORF">HZF24_01680</name>
</gene>
<keyword evidence="2" id="KW-1185">Reference proteome</keyword>
<dbReference type="AlphaFoldDB" id="A0A974BHM1"/>
<evidence type="ECO:0000313" key="2">
    <source>
        <dbReference type="Proteomes" id="UP000611629"/>
    </source>
</evidence>
<dbReference type="Proteomes" id="UP000611629">
    <property type="component" value="Unassembled WGS sequence"/>
</dbReference>
<comment type="caution">
    <text evidence="1">The sequence shown here is derived from an EMBL/GenBank/DDBJ whole genome shotgun (WGS) entry which is preliminary data.</text>
</comment>
<reference evidence="1" key="1">
    <citation type="submission" date="2020-07" db="EMBL/GenBank/DDBJ databases">
        <title>Genomic analysis of a strain of Sedimentibacter Hydroxybenzoicus DSM7310.</title>
        <authorList>
            <person name="Ma S."/>
        </authorList>
    </citation>
    <scope>NUCLEOTIDE SEQUENCE</scope>
    <source>
        <strain evidence="1">DSM 7310</strain>
    </source>
</reference>